<keyword evidence="4" id="KW-1185">Reference proteome</keyword>
<organism evidence="3 4">
    <name type="scientific">Cymbomonas tetramitiformis</name>
    <dbReference type="NCBI Taxonomy" id="36881"/>
    <lineage>
        <taxon>Eukaryota</taxon>
        <taxon>Viridiplantae</taxon>
        <taxon>Chlorophyta</taxon>
        <taxon>Pyramimonadophyceae</taxon>
        <taxon>Pyramimonadales</taxon>
        <taxon>Pyramimonadaceae</taxon>
        <taxon>Cymbomonas</taxon>
    </lineage>
</organism>
<feature type="compositionally biased region" description="Polar residues" evidence="2">
    <location>
        <begin position="228"/>
        <end position="249"/>
    </location>
</feature>
<evidence type="ECO:0000313" key="4">
    <source>
        <dbReference type="Proteomes" id="UP001190700"/>
    </source>
</evidence>
<dbReference type="Proteomes" id="UP001190700">
    <property type="component" value="Unassembled WGS sequence"/>
</dbReference>
<feature type="region of interest" description="Disordered" evidence="2">
    <location>
        <begin position="1"/>
        <end position="35"/>
    </location>
</feature>
<accession>A0AAE0KYK0</accession>
<gene>
    <name evidence="3" type="ORF">CYMTET_25917</name>
</gene>
<evidence type="ECO:0000256" key="2">
    <source>
        <dbReference type="SAM" id="MobiDB-lite"/>
    </source>
</evidence>
<dbReference type="SUPFAM" id="SSF57997">
    <property type="entry name" value="Tropomyosin"/>
    <property type="match status" value="1"/>
</dbReference>
<dbReference type="Gene3D" id="1.10.287.1490">
    <property type="match status" value="1"/>
</dbReference>
<proteinExistence type="predicted"/>
<reference evidence="3 4" key="1">
    <citation type="journal article" date="2015" name="Genome Biol. Evol.">
        <title>Comparative Genomics of a Bacterivorous Green Alga Reveals Evolutionary Causalities and Consequences of Phago-Mixotrophic Mode of Nutrition.</title>
        <authorList>
            <person name="Burns J.A."/>
            <person name="Paasch A."/>
            <person name="Narechania A."/>
            <person name="Kim E."/>
        </authorList>
    </citation>
    <scope>NUCLEOTIDE SEQUENCE [LARGE SCALE GENOMIC DNA]</scope>
    <source>
        <strain evidence="3 4">PLY_AMNH</strain>
    </source>
</reference>
<comment type="caution">
    <text evidence="3">The sequence shown here is derived from an EMBL/GenBank/DDBJ whole genome shotgun (WGS) entry which is preliminary data.</text>
</comment>
<feature type="region of interest" description="Disordered" evidence="2">
    <location>
        <begin position="109"/>
        <end position="258"/>
    </location>
</feature>
<feature type="compositionally biased region" description="Polar residues" evidence="2">
    <location>
        <begin position="112"/>
        <end position="132"/>
    </location>
</feature>
<sequence length="676" mass="77756">MESPFHGVGTRNQTPKSRVGRDPAGSPEARAPLSSPVLFLNVAKLEENVVQLQADLSTTSRKLVAEQQEKDGLKEHCGQLEISLEGKNRELEQHIAEIRRLRAERNEMLTPDPSNRSLPFASANHSFSGTKSPESKRWTHISATRPVTGRKSPTIHYQEHLRPSSSVGRFPSRAPSALNRRPPVSGNEPERARIWSAPSAPELGQQRSLPSLGSTAAPSPSADSSPAQNQPRSRSPSPLKTGSAPQQSHAETRDAQVQVAPMPWTRFYFPALRNDQEDGKDNHLFKHFDVTEPEEETKERPLSGLLKAPEWIFQDFLSFYYTHTPEQLPHKSPYAEQNGGTPAKEKGFGREVKHKTGLLNAGQNLWDELASTHVGMEKQDLAFWCERISKLRPRSSLDHEPLMKLLGGIIRFLMGEMETCTEQARQEFKRMEDYLRKLMKTQRDQIEEKFKKELHDMHRSHVVAVGCLKLRQFTQKTRDDKEYAKVLVVVEEERARLHAREAELQEKDKQYKQLQAKLDAVSHKYGQMEERLFIAENDLADMKRKNENLAKEIDHMRREYEQLAHEKAQVLDQVESLKNELRGMDMVINNLSNEKQHLEEKIDDMKSEFQQLERERNRIEMEKERAELQLQESKWQMELLEKEIKDLKADVDSLEKRNEELAGRVMAREQVRSPRG</sequence>
<name>A0AAE0KYK0_9CHLO</name>
<feature type="compositionally biased region" description="Low complexity" evidence="2">
    <location>
        <begin position="216"/>
        <end position="227"/>
    </location>
</feature>
<dbReference type="PANTHER" id="PTHR31915">
    <property type="entry name" value="SKICH DOMAIN-CONTAINING PROTEIN"/>
    <property type="match status" value="1"/>
</dbReference>
<dbReference type="InterPro" id="IPR051002">
    <property type="entry name" value="UBA_autophagy_assoc_protein"/>
</dbReference>
<protein>
    <submittedName>
        <fullName evidence="3">Uncharacterized protein</fullName>
    </submittedName>
</protein>
<evidence type="ECO:0000313" key="3">
    <source>
        <dbReference type="EMBL" id="KAK3265397.1"/>
    </source>
</evidence>
<dbReference type="AlphaFoldDB" id="A0AAE0KYK0"/>
<dbReference type="PANTHER" id="PTHR31915:SF6">
    <property type="entry name" value="SKICH DOMAIN-CONTAINING PROTEIN"/>
    <property type="match status" value="1"/>
</dbReference>
<keyword evidence="1" id="KW-0175">Coiled coil</keyword>
<dbReference type="EMBL" id="LGRX02013945">
    <property type="protein sequence ID" value="KAK3265397.1"/>
    <property type="molecule type" value="Genomic_DNA"/>
</dbReference>
<feature type="coiled-coil region" evidence="1">
    <location>
        <begin position="42"/>
        <end position="104"/>
    </location>
</feature>
<feature type="coiled-coil region" evidence="1">
    <location>
        <begin position="487"/>
        <end position="664"/>
    </location>
</feature>
<evidence type="ECO:0000256" key="1">
    <source>
        <dbReference type="SAM" id="Coils"/>
    </source>
</evidence>
<feature type="compositionally biased region" description="Polar residues" evidence="2">
    <location>
        <begin position="205"/>
        <end position="214"/>
    </location>
</feature>